<name>A0AA38VS58_9ASTR</name>
<dbReference type="InterPro" id="IPR056924">
    <property type="entry name" value="SH3_Tf2-1"/>
</dbReference>
<dbReference type="InterPro" id="IPR036397">
    <property type="entry name" value="RNaseH_sf"/>
</dbReference>
<protein>
    <recommendedName>
        <fullName evidence="1">Tf2-1-like SH3-like domain-containing protein</fullName>
    </recommendedName>
</protein>
<evidence type="ECO:0000313" key="3">
    <source>
        <dbReference type="Proteomes" id="UP001172457"/>
    </source>
</evidence>
<sequence length="282" mass="31683">MFENNLRSGKNGVGFLTDSVNNLKSWESCLPFVEFAYNRSVHSATNFSPFEIVYGFNPLSPLDLVPIPIEERTSLDGKRKAELVKQLHEKVRLNIEKRTDQYMKQANKGRKRVIFEPERFPAKRRSKLQPRGDGPFQVLERINDNAYKLDLPGEYQVSSTFNVADLSPYDVGDDSWTNPFQGGENDGGPSNHMKDPLVIREGPITRSRAKLVNGALMSIVAEIQVKESNSIEDAHVYLFVSCDSFASVHSSRTYQDCEHDLVAFQIPVVLSSITNGSRIALG</sequence>
<dbReference type="Gene3D" id="3.30.420.10">
    <property type="entry name" value="Ribonuclease H-like superfamily/Ribonuclease H"/>
    <property type="match status" value="1"/>
</dbReference>
<dbReference type="PANTHER" id="PTHR35046:SF9">
    <property type="entry name" value="RNA-DIRECTED DNA POLYMERASE"/>
    <property type="match status" value="1"/>
</dbReference>
<gene>
    <name evidence="2" type="ORF">OSB04_un000181</name>
</gene>
<accession>A0AA38VS58</accession>
<dbReference type="Pfam" id="PF24626">
    <property type="entry name" value="SH3_Tf2-1"/>
    <property type="match status" value="1"/>
</dbReference>
<dbReference type="AlphaFoldDB" id="A0AA38VS58"/>
<feature type="domain" description="Tf2-1-like SH3-like" evidence="1">
    <location>
        <begin position="117"/>
        <end position="169"/>
    </location>
</feature>
<evidence type="ECO:0000259" key="1">
    <source>
        <dbReference type="Pfam" id="PF24626"/>
    </source>
</evidence>
<reference evidence="2" key="1">
    <citation type="submission" date="2023-03" db="EMBL/GenBank/DDBJ databases">
        <title>Chromosome-scale reference genome and RAD-based genetic map of yellow starthistle (Centaurea solstitialis) reveal putative structural variation and QTLs associated with invader traits.</title>
        <authorList>
            <person name="Reatini B."/>
            <person name="Cang F.A."/>
            <person name="Jiang Q."/>
            <person name="Mckibben M.T.W."/>
            <person name="Barker M.S."/>
            <person name="Rieseberg L.H."/>
            <person name="Dlugosch K.M."/>
        </authorList>
    </citation>
    <scope>NUCLEOTIDE SEQUENCE</scope>
    <source>
        <strain evidence="2">CAN-66</strain>
        <tissue evidence="2">Leaf</tissue>
    </source>
</reference>
<evidence type="ECO:0000313" key="2">
    <source>
        <dbReference type="EMBL" id="KAJ9536632.1"/>
    </source>
</evidence>
<proteinExistence type="predicted"/>
<dbReference type="PANTHER" id="PTHR35046">
    <property type="entry name" value="ZINC KNUCKLE (CCHC-TYPE) FAMILY PROTEIN"/>
    <property type="match status" value="1"/>
</dbReference>
<dbReference type="Proteomes" id="UP001172457">
    <property type="component" value="Unassembled WGS sequence"/>
</dbReference>
<dbReference type="GO" id="GO:0003676">
    <property type="term" value="F:nucleic acid binding"/>
    <property type="evidence" value="ECO:0007669"/>
    <property type="project" value="InterPro"/>
</dbReference>
<comment type="caution">
    <text evidence="2">The sequence shown here is derived from an EMBL/GenBank/DDBJ whole genome shotgun (WGS) entry which is preliminary data.</text>
</comment>
<organism evidence="2 3">
    <name type="scientific">Centaurea solstitialis</name>
    <name type="common">yellow star-thistle</name>
    <dbReference type="NCBI Taxonomy" id="347529"/>
    <lineage>
        <taxon>Eukaryota</taxon>
        <taxon>Viridiplantae</taxon>
        <taxon>Streptophyta</taxon>
        <taxon>Embryophyta</taxon>
        <taxon>Tracheophyta</taxon>
        <taxon>Spermatophyta</taxon>
        <taxon>Magnoliopsida</taxon>
        <taxon>eudicotyledons</taxon>
        <taxon>Gunneridae</taxon>
        <taxon>Pentapetalae</taxon>
        <taxon>asterids</taxon>
        <taxon>campanulids</taxon>
        <taxon>Asterales</taxon>
        <taxon>Asteraceae</taxon>
        <taxon>Carduoideae</taxon>
        <taxon>Cardueae</taxon>
        <taxon>Centaureinae</taxon>
        <taxon>Centaurea</taxon>
    </lineage>
</organism>
<dbReference type="EMBL" id="JARYMX010000013">
    <property type="protein sequence ID" value="KAJ9536632.1"/>
    <property type="molecule type" value="Genomic_DNA"/>
</dbReference>
<keyword evidence="3" id="KW-1185">Reference proteome</keyword>